<keyword evidence="13" id="KW-0998">Cell outer membrane</keyword>
<evidence type="ECO:0000256" key="12">
    <source>
        <dbReference type="ARBA" id="ARBA00023139"/>
    </source>
</evidence>
<dbReference type="PANTHER" id="PTHR33619">
    <property type="entry name" value="POLYSACCHARIDE EXPORT PROTEIN GFCE-RELATED"/>
    <property type="match status" value="1"/>
</dbReference>
<evidence type="ECO:0000256" key="1">
    <source>
        <dbReference type="ARBA" id="ARBA00004571"/>
    </source>
</evidence>
<dbReference type="InterPro" id="IPR019554">
    <property type="entry name" value="Soluble_ligand-bd"/>
</dbReference>
<evidence type="ECO:0000313" key="19">
    <source>
        <dbReference type="Proteomes" id="UP000742786"/>
    </source>
</evidence>
<organism evidence="18 19">
    <name type="scientific">Georgfuchsia toluolica</name>
    <dbReference type="NCBI Taxonomy" id="424218"/>
    <lineage>
        <taxon>Bacteria</taxon>
        <taxon>Pseudomonadati</taxon>
        <taxon>Pseudomonadota</taxon>
        <taxon>Betaproteobacteria</taxon>
        <taxon>Nitrosomonadales</taxon>
        <taxon>Sterolibacteriaceae</taxon>
        <taxon>Georgfuchsia</taxon>
    </lineage>
</organism>
<name>A0A916J1J9_9PROT</name>
<evidence type="ECO:0000256" key="8">
    <source>
        <dbReference type="ARBA" id="ARBA00023047"/>
    </source>
</evidence>
<dbReference type="InterPro" id="IPR049712">
    <property type="entry name" value="Poly_export"/>
</dbReference>
<evidence type="ECO:0000256" key="10">
    <source>
        <dbReference type="ARBA" id="ARBA00023114"/>
    </source>
</evidence>
<dbReference type="Gene3D" id="3.10.560.10">
    <property type="entry name" value="Outer membrane lipoprotein wza domain like"/>
    <property type="match status" value="2"/>
</dbReference>
<sequence length="274" mass="29342">MFKALRIASIASSWLFTLATLTVLFQAIPGRAESGDILGPGDNIRVTVFQNPDLTTETRISQEGTIRMPLIGEVGLAGLSPGDAGVRIAKQLKDGQFLVDPQVTLTVLQVRSRQVSILGQVAHPGRYALDETRTRLTDALALAGGITPAGDETVNVMTTRDGKPVKLAIDVATIYQNPDIPANIEIVAGDTIFAQKAPVFYIYGEVQHAGAYRLEKNLNVVQALSLGGGITLRGTERGMKISRRGPNGSLNKIDAQPGDKVQADDVIYVSESFF</sequence>
<feature type="domain" description="Soluble ligand binding" evidence="16">
    <location>
        <begin position="199"/>
        <end position="249"/>
    </location>
</feature>
<reference evidence="18" key="1">
    <citation type="submission" date="2021-04" db="EMBL/GenBank/DDBJ databases">
        <authorList>
            <person name="Hornung B."/>
        </authorList>
    </citation>
    <scope>NUCLEOTIDE SEQUENCE</scope>
    <source>
        <strain evidence="18">G5G6</strain>
    </source>
</reference>
<dbReference type="Gene3D" id="3.30.1950.10">
    <property type="entry name" value="wza like domain"/>
    <property type="match status" value="1"/>
</dbReference>
<evidence type="ECO:0000259" key="17">
    <source>
        <dbReference type="Pfam" id="PF22461"/>
    </source>
</evidence>
<accession>A0A916J1J9</accession>
<dbReference type="Pfam" id="PF10531">
    <property type="entry name" value="SLBB"/>
    <property type="match status" value="1"/>
</dbReference>
<evidence type="ECO:0000256" key="4">
    <source>
        <dbReference type="ARBA" id="ARBA00022452"/>
    </source>
</evidence>
<evidence type="ECO:0000256" key="11">
    <source>
        <dbReference type="ARBA" id="ARBA00023136"/>
    </source>
</evidence>
<evidence type="ECO:0000313" key="18">
    <source>
        <dbReference type="EMBL" id="CAG4882890.1"/>
    </source>
</evidence>
<keyword evidence="8" id="KW-0625">Polysaccharide transport</keyword>
<dbReference type="Pfam" id="PF22461">
    <property type="entry name" value="SLBB_2"/>
    <property type="match status" value="1"/>
</dbReference>
<dbReference type="InterPro" id="IPR017478">
    <property type="entry name" value="Polysacc_export_EpsE"/>
</dbReference>
<keyword evidence="5" id="KW-0762">Sugar transport</keyword>
<dbReference type="InterPro" id="IPR054765">
    <property type="entry name" value="SLBB_dom"/>
</dbReference>
<dbReference type="InterPro" id="IPR003715">
    <property type="entry name" value="Poly_export_N"/>
</dbReference>
<comment type="subcellular location">
    <subcellularLocation>
        <location evidence="1">Cell outer membrane</location>
        <topology evidence="1">Multi-pass membrane protein</topology>
    </subcellularLocation>
</comment>
<keyword evidence="11" id="KW-0472">Membrane</keyword>
<keyword evidence="3" id="KW-0813">Transport</keyword>
<dbReference type="Proteomes" id="UP000742786">
    <property type="component" value="Unassembled WGS sequence"/>
</dbReference>
<evidence type="ECO:0000256" key="6">
    <source>
        <dbReference type="ARBA" id="ARBA00022692"/>
    </source>
</evidence>
<protein>
    <submittedName>
        <fullName evidence="18">Capsule polysaccharide export protein</fullName>
    </submittedName>
</protein>
<evidence type="ECO:0000256" key="3">
    <source>
        <dbReference type="ARBA" id="ARBA00022448"/>
    </source>
</evidence>
<dbReference type="AlphaFoldDB" id="A0A916J1J9"/>
<evidence type="ECO:0000256" key="2">
    <source>
        <dbReference type="ARBA" id="ARBA00009450"/>
    </source>
</evidence>
<dbReference type="GO" id="GO:0015159">
    <property type="term" value="F:polysaccharide transmembrane transporter activity"/>
    <property type="evidence" value="ECO:0007669"/>
    <property type="project" value="InterPro"/>
</dbReference>
<keyword evidence="14" id="KW-0449">Lipoprotein</keyword>
<dbReference type="GO" id="GO:0046930">
    <property type="term" value="C:pore complex"/>
    <property type="evidence" value="ECO:0007669"/>
    <property type="project" value="UniProtKB-KW"/>
</dbReference>
<evidence type="ECO:0000256" key="14">
    <source>
        <dbReference type="ARBA" id="ARBA00023288"/>
    </source>
</evidence>
<keyword evidence="10" id="KW-0626">Porin</keyword>
<evidence type="ECO:0000256" key="5">
    <source>
        <dbReference type="ARBA" id="ARBA00022597"/>
    </source>
</evidence>
<comment type="similarity">
    <text evidence="2">Belongs to the BexD/CtrA/VexA family.</text>
</comment>
<keyword evidence="6" id="KW-0812">Transmembrane</keyword>
<keyword evidence="9" id="KW-0406">Ion transport</keyword>
<keyword evidence="7" id="KW-0732">Signal</keyword>
<keyword evidence="4" id="KW-1134">Transmembrane beta strand</keyword>
<comment type="caution">
    <text evidence="18">The sequence shown here is derived from an EMBL/GenBank/DDBJ whole genome shotgun (WGS) entry which is preliminary data.</text>
</comment>
<keyword evidence="19" id="KW-1185">Reference proteome</keyword>
<dbReference type="NCBIfam" id="TIGR03028">
    <property type="entry name" value="EpsE"/>
    <property type="match status" value="1"/>
</dbReference>
<proteinExistence type="inferred from homology"/>
<dbReference type="Pfam" id="PF02563">
    <property type="entry name" value="Poly_export"/>
    <property type="match status" value="1"/>
</dbReference>
<dbReference type="EMBL" id="CAJQUM010000001">
    <property type="protein sequence ID" value="CAG4882890.1"/>
    <property type="molecule type" value="Genomic_DNA"/>
</dbReference>
<dbReference type="RefSeq" id="WP_246590856.1">
    <property type="nucleotide sequence ID" value="NZ_CAJQUM010000001.1"/>
</dbReference>
<dbReference type="PANTHER" id="PTHR33619:SF3">
    <property type="entry name" value="POLYSACCHARIDE EXPORT PROTEIN GFCE-RELATED"/>
    <property type="match status" value="1"/>
</dbReference>
<feature type="domain" description="SLBB" evidence="17">
    <location>
        <begin position="114"/>
        <end position="192"/>
    </location>
</feature>
<keyword evidence="12" id="KW-0564">Palmitate</keyword>
<feature type="domain" description="Polysaccharide export protein N-terminal" evidence="15">
    <location>
        <begin position="34"/>
        <end position="107"/>
    </location>
</feature>
<evidence type="ECO:0000259" key="16">
    <source>
        <dbReference type="Pfam" id="PF10531"/>
    </source>
</evidence>
<evidence type="ECO:0000256" key="9">
    <source>
        <dbReference type="ARBA" id="ARBA00023065"/>
    </source>
</evidence>
<dbReference type="GO" id="GO:0015288">
    <property type="term" value="F:porin activity"/>
    <property type="evidence" value="ECO:0007669"/>
    <property type="project" value="UniProtKB-KW"/>
</dbReference>
<evidence type="ECO:0000256" key="7">
    <source>
        <dbReference type="ARBA" id="ARBA00022729"/>
    </source>
</evidence>
<gene>
    <name evidence="18" type="ORF">GTOL_10772</name>
</gene>
<evidence type="ECO:0000256" key="13">
    <source>
        <dbReference type="ARBA" id="ARBA00023237"/>
    </source>
</evidence>
<evidence type="ECO:0000259" key="15">
    <source>
        <dbReference type="Pfam" id="PF02563"/>
    </source>
</evidence>
<dbReference type="GO" id="GO:0009279">
    <property type="term" value="C:cell outer membrane"/>
    <property type="evidence" value="ECO:0007669"/>
    <property type="project" value="UniProtKB-SubCell"/>
</dbReference>
<dbReference type="GO" id="GO:0006811">
    <property type="term" value="P:monoatomic ion transport"/>
    <property type="evidence" value="ECO:0007669"/>
    <property type="project" value="UniProtKB-KW"/>
</dbReference>